<feature type="domain" description="EamA" evidence="7">
    <location>
        <begin position="5"/>
        <end position="137"/>
    </location>
</feature>
<feature type="transmembrane region" description="Helical" evidence="6">
    <location>
        <begin position="66"/>
        <end position="86"/>
    </location>
</feature>
<comment type="similarity">
    <text evidence="2">Belongs to the EamA transporter family.</text>
</comment>
<keyword evidence="4 6" id="KW-1133">Transmembrane helix</keyword>
<feature type="transmembrane region" description="Helical" evidence="6">
    <location>
        <begin position="266"/>
        <end position="283"/>
    </location>
</feature>
<name>A0A1I4DGV2_9RHOB</name>
<dbReference type="InterPro" id="IPR000620">
    <property type="entry name" value="EamA_dom"/>
</dbReference>
<feature type="transmembrane region" description="Helical" evidence="6">
    <location>
        <begin position="147"/>
        <end position="169"/>
    </location>
</feature>
<evidence type="ECO:0000256" key="6">
    <source>
        <dbReference type="SAM" id="Phobius"/>
    </source>
</evidence>
<organism evidence="8 9">
    <name type="scientific">Loktanella salsilacus</name>
    <dbReference type="NCBI Taxonomy" id="195913"/>
    <lineage>
        <taxon>Bacteria</taxon>
        <taxon>Pseudomonadati</taxon>
        <taxon>Pseudomonadota</taxon>
        <taxon>Alphaproteobacteria</taxon>
        <taxon>Rhodobacterales</taxon>
        <taxon>Roseobacteraceae</taxon>
        <taxon>Loktanella</taxon>
    </lineage>
</organism>
<dbReference type="PANTHER" id="PTHR32322:SF2">
    <property type="entry name" value="EAMA DOMAIN-CONTAINING PROTEIN"/>
    <property type="match status" value="1"/>
</dbReference>
<feature type="transmembrane region" description="Helical" evidence="6">
    <location>
        <begin position="209"/>
        <end position="231"/>
    </location>
</feature>
<evidence type="ECO:0000256" key="5">
    <source>
        <dbReference type="ARBA" id="ARBA00023136"/>
    </source>
</evidence>
<dbReference type="OrthoDB" id="7274881at2"/>
<feature type="transmembrane region" description="Helical" evidence="6">
    <location>
        <begin position="33"/>
        <end position="54"/>
    </location>
</feature>
<dbReference type="PANTHER" id="PTHR32322">
    <property type="entry name" value="INNER MEMBRANE TRANSPORTER"/>
    <property type="match status" value="1"/>
</dbReference>
<proteinExistence type="inferred from homology"/>
<accession>A0A1I4DGV2</accession>
<feature type="transmembrane region" description="Helical" evidence="6">
    <location>
        <begin position="92"/>
        <end position="114"/>
    </location>
</feature>
<reference evidence="8 9" key="1">
    <citation type="submission" date="2016-10" db="EMBL/GenBank/DDBJ databases">
        <authorList>
            <person name="de Groot N.N."/>
        </authorList>
    </citation>
    <scope>NUCLEOTIDE SEQUENCE [LARGE SCALE GENOMIC DNA]</scope>
    <source>
        <strain evidence="8 9">DSM 16199</strain>
    </source>
</reference>
<comment type="subcellular location">
    <subcellularLocation>
        <location evidence="1">Membrane</location>
        <topology evidence="1">Multi-pass membrane protein</topology>
    </subcellularLocation>
</comment>
<evidence type="ECO:0000256" key="3">
    <source>
        <dbReference type="ARBA" id="ARBA00022692"/>
    </source>
</evidence>
<dbReference type="AlphaFoldDB" id="A0A1I4DGV2"/>
<dbReference type="EMBL" id="FOTF01000004">
    <property type="protein sequence ID" value="SFK92129.1"/>
    <property type="molecule type" value="Genomic_DNA"/>
</dbReference>
<dbReference type="Proteomes" id="UP000199550">
    <property type="component" value="Unassembled WGS sequence"/>
</dbReference>
<evidence type="ECO:0000313" key="9">
    <source>
        <dbReference type="Proteomes" id="UP000199550"/>
    </source>
</evidence>
<feature type="transmembrane region" description="Helical" evidence="6">
    <location>
        <begin position="121"/>
        <end position="141"/>
    </location>
</feature>
<sequence length="301" mass="31438">MDFKSLFMGFAFAAMWSSAFTSARIIVQYAPPLTALSLRFLISGLLGCAIAWALGQSFRLTKRQWTGVVIFGLCQNALYLGLNFVAMQTVQASLAAIIASTMPLLVAIAGWLLFGTRVRPLGIAGLAAGVIGVVLIMGARLSGGTDVLGLILLIVGVFSLTAATLAVMGASSGGNVLAIVGLQLLVGAILTAIPAVIFEPFVVDWNWTLIAAFFYTTLIPGLAATWVWFLLVGRIGAVRASTFHFLNPFLGVVIAAGFLGEQIGPLDVVGVIIIAAGILAVQLSKQPTALATSDTANNRLN</sequence>
<dbReference type="InterPro" id="IPR037185">
    <property type="entry name" value="EmrE-like"/>
</dbReference>
<gene>
    <name evidence="8" type="ORF">SAMN04488004_104107</name>
</gene>
<dbReference type="STRING" id="195913.SAMN04488004_104107"/>
<dbReference type="Pfam" id="PF00892">
    <property type="entry name" value="EamA"/>
    <property type="match status" value="2"/>
</dbReference>
<evidence type="ECO:0000256" key="4">
    <source>
        <dbReference type="ARBA" id="ARBA00022989"/>
    </source>
</evidence>
<feature type="domain" description="EamA" evidence="7">
    <location>
        <begin position="148"/>
        <end position="281"/>
    </location>
</feature>
<evidence type="ECO:0000259" key="7">
    <source>
        <dbReference type="Pfam" id="PF00892"/>
    </source>
</evidence>
<feature type="transmembrane region" description="Helical" evidence="6">
    <location>
        <begin position="176"/>
        <end position="197"/>
    </location>
</feature>
<keyword evidence="9" id="KW-1185">Reference proteome</keyword>
<dbReference type="RefSeq" id="WP_090186273.1">
    <property type="nucleotide sequence ID" value="NZ_FOTF01000004.1"/>
</dbReference>
<keyword evidence="5 6" id="KW-0472">Membrane</keyword>
<evidence type="ECO:0000256" key="1">
    <source>
        <dbReference type="ARBA" id="ARBA00004141"/>
    </source>
</evidence>
<dbReference type="InterPro" id="IPR050638">
    <property type="entry name" value="AA-Vitamin_Transporters"/>
</dbReference>
<evidence type="ECO:0000313" key="8">
    <source>
        <dbReference type="EMBL" id="SFK92129.1"/>
    </source>
</evidence>
<feature type="transmembrane region" description="Helical" evidence="6">
    <location>
        <begin position="243"/>
        <end position="260"/>
    </location>
</feature>
<keyword evidence="3 6" id="KW-0812">Transmembrane</keyword>
<dbReference type="GO" id="GO:0016020">
    <property type="term" value="C:membrane"/>
    <property type="evidence" value="ECO:0007669"/>
    <property type="project" value="UniProtKB-SubCell"/>
</dbReference>
<dbReference type="Gene3D" id="1.10.3730.20">
    <property type="match status" value="1"/>
</dbReference>
<protein>
    <submittedName>
        <fullName evidence="8">Threonine/homoserine efflux transporter RhtA</fullName>
    </submittedName>
</protein>
<evidence type="ECO:0000256" key="2">
    <source>
        <dbReference type="ARBA" id="ARBA00007362"/>
    </source>
</evidence>
<dbReference type="SUPFAM" id="SSF103481">
    <property type="entry name" value="Multidrug resistance efflux transporter EmrE"/>
    <property type="match status" value="2"/>
</dbReference>